<feature type="domain" description="KRAB" evidence="1">
    <location>
        <begin position="5"/>
        <end position="76"/>
    </location>
</feature>
<dbReference type="AlphaFoldDB" id="A0A8C8YQC9"/>
<proteinExistence type="predicted"/>
<dbReference type="InterPro" id="IPR050169">
    <property type="entry name" value="Krueppel_C2H2_ZnF"/>
</dbReference>
<dbReference type="Ensembl" id="ENSPSMT00000003649.1">
    <property type="protein sequence ID" value="ENSPSMP00000003013.1"/>
    <property type="gene ID" value="ENSPSMG00000002437.1"/>
</dbReference>
<dbReference type="SUPFAM" id="SSF109640">
    <property type="entry name" value="KRAB domain (Kruppel-associated box)"/>
    <property type="match status" value="1"/>
</dbReference>
<name>A0A8C8YQC9_PROSS</name>
<dbReference type="Gene3D" id="6.10.140.140">
    <property type="match status" value="1"/>
</dbReference>
<dbReference type="PANTHER" id="PTHR23232">
    <property type="entry name" value="KRAB DOMAIN C2H2 ZINC FINGER"/>
    <property type="match status" value="1"/>
</dbReference>
<protein>
    <recommendedName>
        <fullName evidence="1">KRAB domain-containing protein</fullName>
    </recommendedName>
</protein>
<dbReference type="Pfam" id="PF01352">
    <property type="entry name" value="KRAB"/>
    <property type="match status" value="1"/>
</dbReference>
<evidence type="ECO:0000313" key="2">
    <source>
        <dbReference type="Ensembl" id="ENSPSMP00000003013.1"/>
    </source>
</evidence>
<dbReference type="PANTHER" id="PTHR23232:SF163">
    <property type="entry name" value="ZINC FINGER PROTEIN 589"/>
    <property type="match status" value="1"/>
</dbReference>
<dbReference type="InterPro" id="IPR036051">
    <property type="entry name" value="KRAB_dom_sf"/>
</dbReference>
<keyword evidence="3" id="KW-1185">Reference proteome</keyword>
<organism evidence="2 3">
    <name type="scientific">Prolemur simus</name>
    <name type="common">Greater bamboo lemur</name>
    <name type="synonym">Hapalemur simus</name>
    <dbReference type="NCBI Taxonomy" id="1328070"/>
    <lineage>
        <taxon>Eukaryota</taxon>
        <taxon>Metazoa</taxon>
        <taxon>Chordata</taxon>
        <taxon>Craniata</taxon>
        <taxon>Vertebrata</taxon>
        <taxon>Euteleostomi</taxon>
        <taxon>Mammalia</taxon>
        <taxon>Eutheria</taxon>
        <taxon>Euarchontoglires</taxon>
        <taxon>Primates</taxon>
        <taxon>Strepsirrhini</taxon>
        <taxon>Lemuriformes</taxon>
        <taxon>Lemuridae</taxon>
        <taxon>Prolemur</taxon>
    </lineage>
</organism>
<dbReference type="CDD" id="cd07765">
    <property type="entry name" value="KRAB_A-box"/>
    <property type="match status" value="1"/>
</dbReference>
<dbReference type="GeneTree" id="ENSGT01150000286936"/>
<evidence type="ECO:0000259" key="1">
    <source>
        <dbReference type="PROSITE" id="PS50805"/>
    </source>
</evidence>
<evidence type="ECO:0000313" key="3">
    <source>
        <dbReference type="Proteomes" id="UP000694414"/>
    </source>
</evidence>
<dbReference type="Proteomes" id="UP000694414">
    <property type="component" value="Unplaced"/>
</dbReference>
<reference evidence="2" key="2">
    <citation type="submission" date="2025-09" db="UniProtKB">
        <authorList>
            <consortium name="Ensembl"/>
        </authorList>
    </citation>
    <scope>IDENTIFICATION</scope>
</reference>
<sequence length="82" mass="9501">MPGLLTFRDVAVEFSLEEWACLDNAQRNLYRDVMLENYRNLVFLGLAASKPDLITCLEQRQEPWNVKTNETVAKHPAWVSFS</sequence>
<dbReference type="InterPro" id="IPR001909">
    <property type="entry name" value="KRAB"/>
</dbReference>
<reference evidence="2" key="1">
    <citation type="submission" date="2025-08" db="UniProtKB">
        <authorList>
            <consortium name="Ensembl"/>
        </authorList>
    </citation>
    <scope>IDENTIFICATION</scope>
</reference>
<accession>A0A8C8YQC9</accession>
<dbReference type="GO" id="GO:0006355">
    <property type="term" value="P:regulation of DNA-templated transcription"/>
    <property type="evidence" value="ECO:0007669"/>
    <property type="project" value="InterPro"/>
</dbReference>
<dbReference type="SMART" id="SM00349">
    <property type="entry name" value="KRAB"/>
    <property type="match status" value="1"/>
</dbReference>
<dbReference type="PROSITE" id="PS50805">
    <property type="entry name" value="KRAB"/>
    <property type="match status" value="1"/>
</dbReference>